<dbReference type="PANTHER" id="PTHR48026">
    <property type="entry name" value="HOMOLOGOUS TO DROSOPHILA SQD (SQUID) PROTEIN"/>
    <property type="match status" value="1"/>
</dbReference>
<dbReference type="GO" id="GO:0000398">
    <property type="term" value="P:mRNA splicing, via spliceosome"/>
    <property type="evidence" value="ECO:0007669"/>
    <property type="project" value="TreeGrafter"/>
</dbReference>
<dbReference type="RefSeq" id="XP_025406490.1">
    <property type="nucleotide sequence ID" value="XM_025550705.1"/>
</dbReference>
<name>A0A2S2QLG0_9HEMI</name>
<accession>A0A2S2QLG0</accession>
<dbReference type="EMBL" id="GGMS01009300">
    <property type="protein sequence ID" value="MBY78503.1"/>
    <property type="molecule type" value="Transcribed_RNA"/>
</dbReference>
<evidence type="ECO:0000313" key="6">
    <source>
        <dbReference type="EMBL" id="MBY78503.1"/>
    </source>
</evidence>
<dbReference type="FunFam" id="3.30.70.330:FF:000040">
    <property type="entry name" value="Heterogeneous nuclear ribonucleoprotein A2/B1"/>
    <property type="match status" value="1"/>
</dbReference>
<dbReference type="PROSITE" id="PS50102">
    <property type="entry name" value="RRM"/>
    <property type="match status" value="2"/>
</dbReference>
<keyword evidence="6 8" id="KW-0687">Ribonucleoprotein</keyword>
<dbReference type="InterPro" id="IPR035979">
    <property type="entry name" value="RBD_domain_sf"/>
</dbReference>
<evidence type="ECO:0000256" key="2">
    <source>
        <dbReference type="ARBA" id="ARBA00022884"/>
    </source>
</evidence>
<keyword evidence="2 3" id="KW-0694">RNA-binding</keyword>
<dbReference type="AlphaFoldDB" id="A0A2S2QLG0"/>
<dbReference type="Gene3D" id="3.30.70.330">
    <property type="match status" value="2"/>
</dbReference>
<protein>
    <submittedName>
        <fullName evidence="6 8 9">Heterogeneous nuclear ribonucleoprotein A1, A2/B1</fullName>
    </submittedName>
</protein>
<feature type="region of interest" description="Disordered" evidence="4">
    <location>
        <begin position="296"/>
        <end position="354"/>
    </location>
</feature>
<dbReference type="RefSeq" id="XP_025406496.1">
    <property type="nucleotide sequence ID" value="XM_025550711.1"/>
</dbReference>
<dbReference type="InterPro" id="IPR012677">
    <property type="entry name" value="Nucleotide-bd_a/b_plait_sf"/>
</dbReference>
<feature type="compositionally biased region" description="Low complexity" evidence="4">
    <location>
        <begin position="296"/>
        <end position="307"/>
    </location>
</feature>
<keyword evidence="7" id="KW-1185">Reference proteome</keyword>
<feature type="region of interest" description="Disordered" evidence="4">
    <location>
        <begin position="212"/>
        <end position="283"/>
    </location>
</feature>
<dbReference type="InterPro" id="IPR000504">
    <property type="entry name" value="RRM_dom"/>
</dbReference>
<sequence>MREPEHLRKLFVGGLDYKTTDENLKKYFEQWGEIMDVVVMKDPQTKRSRGFGFITYAAAHMVDDAQGARPHKIDGRTVEPKRAVPKTDIGKPEAGATVKKLFVGLLNDSITEEDLKEYFSPYGNVTSAALVVHKETGKKRGFGFVEFDDYDPVDKICLKGSHIIKGKKIDVKKALSKEEMARVNARNNSNSTDNWGSDNRSAWEPTMRNFGMVGRGGGWRSGNDPDPWESGPSSRGNNWGGPSTSAWDNNFGDNYQQSFGAGPIRGNSGPLRGGGAARPGPYNSGFDSGYNDFRSGFSGSNFASGEGSNFGGGRGRGGVRGRAGGPVRGISGRGPGNSSRGSRAPFGRGGRGRY</sequence>
<dbReference type="SMART" id="SM00360">
    <property type="entry name" value="RRM"/>
    <property type="match status" value="2"/>
</dbReference>
<dbReference type="OrthoDB" id="1875751at2759"/>
<evidence type="ECO:0000259" key="5">
    <source>
        <dbReference type="PROSITE" id="PS50102"/>
    </source>
</evidence>
<evidence type="ECO:0000313" key="8">
    <source>
        <dbReference type="RefSeq" id="XP_025406490.1"/>
    </source>
</evidence>
<evidence type="ECO:0000256" key="1">
    <source>
        <dbReference type="ARBA" id="ARBA00022737"/>
    </source>
</evidence>
<reference evidence="6" key="1">
    <citation type="submission" date="2018-04" db="EMBL/GenBank/DDBJ databases">
        <title>Transcriptome assembly of Sipha flava.</title>
        <authorList>
            <person name="Scully E.D."/>
            <person name="Geib S.M."/>
            <person name="Palmer N.A."/>
            <person name="Koch K."/>
            <person name="Bradshaw J."/>
            <person name="Heng-Moss T."/>
            <person name="Sarath G."/>
        </authorList>
    </citation>
    <scope>NUCLEOTIDE SEQUENCE</scope>
</reference>
<keyword evidence="1" id="KW-0677">Repeat</keyword>
<organism evidence="6">
    <name type="scientific">Sipha flava</name>
    <name type="common">yellow sugarcane aphid</name>
    <dbReference type="NCBI Taxonomy" id="143950"/>
    <lineage>
        <taxon>Eukaryota</taxon>
        <taxon>Metazoa</taxon>
        <taxon>Ecdysozoa</taxon>
        <taxon>Arthropoda</taxon>
        <taxon>Hexapoda</taxon>
        <taxon>Insecta</taxon>
        <taxon>Pterygota</taxon>
        <taxon>Neoptera</taxon>
        <taxon>Paraneoptera</taxon>
        <taxon>Hemiptera</taxon>
        <taxon>Sternorrhyncha</taxon>
        <taxon>Aphidomorpha</taxon>
        <taxon>Aphidoidea</taxon>
        <taxon>Aphididae</taxon>
        <taxon>Sipha</taxon>
    </lineage>
</organism>
<evidence type="ECO:0000256" key="4">
    <source>
        <dbReference type="SAM" id="MobiDB-lite"/>
    </source>
</evidence>
<dbReference type="Proteomes" id="UP000694846">
    <property type="component" value="Unplaced"/>
</dbReference>
<evidence type="ECO:0000313" key="7">
    <source>
        <dbReference type="Proteomes" id="UP000694846"/>
    </source>
</evidence>
<dbReference type="GO" id="GO:0003730">
    <property type="term" value="F:mRNA 3'-UTR binding"/>
    <property type="evidence" value="ECO:0007669"/>
    <property type="project" value="TreeGrafter"/>
</dbReference>
<dbReference type="CDD" id="cd12578">
    <property type="entry name" value="RRM1_hnRNPA_like"/>
    <property type="match status" value="1"/>
</dbReference>
<feature type="compositionally biased region" description="Gly residues" evidence="4">
    <location>
        <begin position="308"/>
        <end position="335"/>
    </location>
</feature>
<reference evidence="8 9" key="2">
    <citation type="submission" date="2025-04" db="UniProtKB">
        <authorList>
            <consortium name="RefSeq"/>
        </authorList>
    </citation>
    <scope>IDENTIFICATION</scope>
    <source>
        <tissue evidence="8 9">Whole body</tissue>
    </source>
</reference>
<evidence type="ECO:0000256" key="3">
    <source>
        <dbReference type="PROSITE-ProRule" id="PRU00176"/>
    </source>
</evidence>
<dbReference type="GO" id="GO:0098687">
    <property type="term" value="C:chromosomal region"/>
    <property type="evidence" value="ECO:0007669"/>
    <property type="project" value="UniProtKB-ARBA"/>
</dbReference>
<evidence type="ECO:0000313" key="9">
    <source>
        <dbReference type="RefSeq" id="XP_025406496.1"/>
    </source>
</evidence>
<dbReference type="PANTHER" id="PTHR48026:SF14">
    <property type="entry name" value="HETEROGENEOUS NUCLEAR RIBONUCLEOPROTEIN A1"/>
    <property type="match status" value="1"/>
</dbReference>
<proteinExistence type="predicted"/>
<dbReference type="SUPFAM" id="SSF54928">
    <property type="entry name" value="RNA-binding domain, RBD"/>
    <property type="match status" value="2"/>
</dbReference>
<feature type="domain" description="RRM" evidence="5">
    <location>
        <begin position="99"/>
        <end position="176"/>
    </location>
</feature>
<dbReference type="Pfam" id="PF00076">
    <property type="entry name" value="RRM_1"/>
    <property type="match status" value="2"/>
</dbReference>
<dbReference type="GO" id="GO:0071013">
    <property type="term" value="C:catalytic step 2 spliceosome"/>
    <property type="evidence" value="ECO:0007669"/>
    <property type="project" value="TreeGrafter"/>
</dbReference>
<feature type="compositionally biased region" description="Polar residues" evidence="4">
    <location>
        <begin position="231"/>
        <end position="259"/>
    </location>
</feature>
<feature type="domain" description="RRM" evidence="5">
    <location>
        <begin position="8"/>
        <end position="85"/>
    </location>
</feature>
<gene>
    <name evidence="6" type="primary">HNRNP_0</name>
    <name evidence="8 9" type="synonym">LOC112680566</name>
    <name evidence="6" type="ORF">g.86784</name>
</gene>